<feature type="region of interest" description="Disordered" evidence="1">
    <location>
        <begin position="284"/>
        <end position="314"/>
    </location>
</feature>
<dbReference type="EMBL" id="FJOG01000004">
    <property type="protein sequence ID" value="CZR54209.1"/>
    <property type="molecule type" value="Genomic_DNA"/>
</dbReference>
<name>A0A1L7WN65_9HELO</name>
<gene>
    <name evidence="3" type="ORF">PAC_04092</name>
</gene>
<dbReference type="AlphaFoldDB" id="A0A1L7WN65"/>
<dbReference type="OrthoDB" id="341259at2759"/>
<dbReference type="PROSITE" id="PS50020">
    <property type="entry name" value="WW_DOMAIN_2"/>
    <property type="match status" value="1"/>
</dbReference>
<reference evidence="3 4" key="1">
    <citation type="submission" date="2016-03" db="EMBL/GenBank/DDBJ databases">
        <authorList>
            <person name="Ploux O."/>
        </authorList>
    </citation>
    <scope>NUCLEOTIDE SEQUENCE [LARGE SCALE GENOMIC DNA]</scope>
    <source>
        <strain evidence="3 4">UAMH 11012</strain>
    </source>
</reference>
<organism evidence="3 4">
    <name type="scientific">Phialocephala subalpina</name>
    <dbReference type="NCBI Taxonomy" id="576137"/>
    <lineage>
        <taxon>Eukaryota</taxon>
        <taxon>Fungi</taxon>
        <taxon>Dikarya</taxon>
        <taxon>Ascomycota</taxon>
        <taxon>Pezizomycotina</taxon>
        <taxon>Leotiomycetes</taxon>
        <taxon>Helotiales</taxon>
        <taxon>Mollisiaceae</taxon>
        <taxon>Phialocephala</taxon>
        <taxon>Phialocephala fortinii species complex</taxon>
    </lineage>
</organism>
<feature type="domain" description="WW" evidence="2">
    <location>
        <begin position="390"/>
        <end position="424"/>
    </location>
</feature>
<keyword evidence="4" id="KW-1185">Reference proteome</keyword>
<accession>A0A1L7WN65</accession>
<evidence type="ECO:0000313" key="4">
    <source>
        <dbReference type="Proteomes" id="UP000184330"/>
    </source>
</evidence>
<proteinExistence type="predicted"/>
<protein>
    <recommendedName>
        <fullName evidence="2">WW domain-containing protein</fullName>
    </recommendedName>
</protein>
<sequence length="435" mass="49283">MADPATILAIINGSLGHALKFETVANTLYTLSQRLKYAELTIQSLASECETIQAAWAGMEAWARQQPTRSDEGQQLLLDRLMCSVLFGTMMLTALEDDLEDFITQPQNPGFFRRNKVTIDFATDRAARKRNRGAQGERRNGLDGEPVHIKFDFEPELLSGRVYGRTYNSPRARNARVDLYVSGKGPSEDADRMSILSVSRFPEPNPAEEDTPPKIFDIHDPYWSPILVATRDPRSKIPARWPRGLAKHREETMSLGPVLDSDQGSKSTDSFPIADVFRRGKFGVPKYNLDDQGQGQVDDRDVPPQSNSSNRDKYVPARQRYDALHARDKNFRRSKFGMPGFQSSDEVSDERARSTDILHAIPLTEVPIPPYRPEMHANEPNFHETSCGTTSTPQGWTEKWDNYYHMLFRENVYTKEYVWVEPTEPAFPPGRGTPA</sequence>
<evidence type="ECO:0000313" key="3">
    <source>
        <dbReference type="EMBL" id="CZR54209.1"/>
    </source>
</evidence>
<dbReference type="Proteomes" id="UP000184330">
    <property type="component" value="Unassembled WGS sequence"/>
</dbReference>
<dbReference type="InterPro" id="IPR001202">
    <property type="entry name" value="WW_dom"/>
</dbReference>
<evidence type="ECO:0000256" key="1">
    <source>
        <dbReference type="SAM" id="MobiDB-lite"/>
    </source>
</evidence>
<evidence type="ECO:0000259" key="2">
    <source>
        <dbReference type="PROSITE" id="PS50020"/>
    </source>
</evidence>